<dbReference type="GO" id="GO:0016798">
    <property type="term" value="F:hydrolase activity, acting on glycosyl bonds"/>
    <property type="evidence" value="ECO:0007669"/>
    <property type="project" value="InterPro"/>
</dbReference>
<dbReference type="Gene3D" id="1.10.530.10">
    <property type="match status" value="1"/>
</dbReference>
<dbReference type="EC" id="4.2.2.n1" evidence="9"/>
<dbReference type="InterPro" id="IPR023346">
    <property type="entry name" value="Lysozyme-like_dom_sf"/>
</dbReference>
<dbReference type="GO" id="GO:0016998">
    <property type="term" value="P:cell wall macromolecule catabolic process"/>
    <property type="evidence" value="ECO:0007669"/>
    <property type="project" value="UniProtKB-UniRule"/>
</dbReference>
<comment type="function">
    <text evidence="9">Murein-degrading enzyme. May play a role in recycling of muropeptides during cell elongation and/or cell division.</text>
</comment>
<name>A0A420XF98_9PAST</name>
<dbReference type="SUPFAM" id="SSF53955">
    <property type="entry name" value="Lysozyme-like"/>
    <property type="match status" value="1"/>
</dbReference>
<feature type="chain" id="PRO_5019438016" description="Membrane-bound lytic murein transglycosylase C" evidence="10">
    <location>
        <begin position="22"/>
        <end position="367"/>
    </location>
</feature>
<evidence type="ECO:0000256" key="7">
    <source>
        <dbReference type="ARBA" id="ARBA00023288"/>
    </source>
</evidence>
<proteinExistence type="inferred from homology"/>
<dbReference type="GO" id="GO:0000270">
    <property type="term" value="P:peptidoglycan metabolic process"/>
    <property type="evidence" value="ECO:0007669"/>
    <property type="project" value="InterPro"/>
</dbReference>
<evidence type="ECO:0000259" key="11">
    <source>
        <dbReference type="Pfam" id="PF01464"/>
    </source>
</evidence>
<dbReference type="Pfam" id="PF01464">
    <property type="entry name" value="SLT"/>
    <property type="match status" value="1"/>
</dbReference>
<dbReference type="PROSITE" id="PS00922">
    <property type="entry name" value="TRANSGLYCOSYLASE"/>
    <property type="match status" value="1"/>
</dbReference>
<dbReference type="AlphaFoldDB" id="A0A420XF98"/>
<dbReference type="Pfam" id="PF11873">
    <property type="entry name" value="Mltc_N"/>
    <property type="match status" value="1"/>
</dbReference>
<evidence type="ECO:0000313" key="13">
    <source>
        <dbReference type="EMBL" id="RKR71203.1"/>
    </source>
</evidence>
<reference evidence="13 14" key="1">
    <citation type="submission" date="2018-10" db="EMBL/GenBank/DDBJ databases">
        <title>Genomic Encyclopedia of Type Strains, Phase IV (KMG-IV): sequencing the most valuable type-strain genomes for metagenomic binning, comparative biology and taxonomic classification.</title>
        <authorList>
            <person name="Goeker M."/>
        </authorList>
    </citation>
    <scope>NUCLEOTIDE SEQUENCE [LARGE SCALE GENOMIC DNA]</scope>
    <source>
        <strain evidence="13 14">DSM 23800</strain>
    </source>
</reference>
<accession>A0A420XF98</accession>
<keyword evidence="3 9" id="KW-0472">Membrane</keyword>
<keyword evidence="4 9" id="KW-0564">Palmitate</keyword>
<evidence type="ECO:0000256" key="8">
    <source>
        <dbReference type="ARBA" id="ARBA00023316"/>
    </source>
</evidence>
<comment type="subcellular location">
    <subcellularLocation>
        <location evidence="9">Cell outer membrane</location>
        <topology evidence="9">Lipid-anchor</topology>
    </subcellularLocation>
</comment>
<keyword evidence="5 9" id="KW-0998">Cell outer membrane</keyword>
<sequence length="367" mass="40893">MKKVTKFLPLAVLISFLAACSSTPPKPTKKSSGGRAYPEYGKDTNGLDILTGQFSHNIDQIWGVNELLVATRKDYVKYTDKYYTRSHISFEDGQILIETLGDQNHLRNSIIHTLLMGSDPSGIDLFASGDTPISSQPFLEGQVVDQFGRTVTNISVANDFATYLIQNKMKTRRLQNGYTVTYVNITMTENHVAVRARRYLPIARRASKTYGIDMSLILGIMEVESAFNPYAVSYANAIGLMQIVPRSAGRDIFVRKGFSGQPDKAYLYNPSQNVDAGTHYLAILRDEYLSDITNPTSKRYAMISAYNSGAGAVLRVFDSDKWAAMNRISNLSPDAVYRILTTAHPSAQARNYLVKVNAAQQKYLHVR</sequence>
<dbReference type="HAMAP" id="MF_01616">
    <property type="entry name" value="MltC"/>
    <property type="match status" value="1"/>
</dbReference>
<keyword evidence="6 9" id="KW-0456">Lyase</keyword>
<dbReference type="OrthoDB" id="5620293at2"/>
<dbReference type="InterPro" id="IPR000189">
    <property type="entry name" value="Transglyc_AS"/>
</dbReference>
<dbReference type="CDD" id="cd16893">
    <property type="entry name" value="LT_MltC_MltE"/>
    <property type="match status" value="1"/>
</dbReference>
<evidence type="ECO:0000256" key="10">
    <source>
        <dbReference type="SAM" id="SignalP"/>
    </source>
</evidence>
<feature type="signal peptide" evidence="10">
    <location>
        <begin position="1"/>
        <end position="21"/>
    </location>
</feature>
<comment type="catalytic activity">
    <reaction evidence="9">
        <text>Exolytic cleavage of the (1-&gt;4)-beta-glycosidic linkage between N-acetylmuramic acid (MurNAc) and N-acetylglucosamine (GlcNAc) residues in peptidoglycan, from either the reducing or the non-reducing ends of the peptidoglycan chains, with concomitant formation of a 1,6-anhydrobond in the MurNAc residue.</text>
        <dbReference type="EC" id="4.2.2.n1"/>
    </reaction>
</comment>
<dbReference type="GO" id="GO:0009279">
    <property type="term" value="C:cell outer membrane"/>
    <property type="evidence" value="ECO:0007669"/>
    <property type="project" value="UniProtKB-SubCell"/>
</dbReference>
<dbReference type="NCBIfam" id="NF008670">
    <property type="entry name" value="PRK11671.1"/>
    <property type="match status" value="1"/>
</dbReference>
<feature type="domain" description="Murein transglycosylase-C N-terminal" evidence="12">
    <location>
        <begin position="41"/>
        <end position="197"/>
    </location>
</feature>
<dbReference type="InterPro" id="IPR008258">
    <property type="entry name" value="Transglycosylase_SLT_dom_1"/>
</dbReference>
<evidence type="ECO:0000256" key="2">
    <source>
        <dbReference type="ARBA" id="ARBA00022729"/>
    </source>
</evidence>
<protein>
    <recommendedName>
        <fullName evidence="9">Membrane-bound lytic murein transglycosylase C</fullName>
        <ecNumber evidence="9">4.2.2.n1</ecNumber>
    </recommendedName>
    <alternativeName>
        <fullName evidence="9">Murein lyase C</fullName>
    </alternativeName>
</protein>
<dbReference type="PANTHER" id="PTHR37423:SF2">
    <property type="entry name" value="MEMBRANE-BOUND LYTIC MUREIN TRANSGLYCOSYLASE C"/>
    <property type="match status" value="1"/>
</dbReference>
<evidence type="ECO:0000256" key="6">
    <source>
        <dbReference type="ARBA" id="ARBA00023239"/>
    </source>
</evidence>
<evidence type="ECO:0000259" key="12">
    <source>
        <dbReference type="Pfam" id="PF11873"/>
    </source>
</evidence>
<dbReference type="PANTHER" id="PTHR37423">
    <property type="entry name" value="SOLUBLE LYTIC MUREIN TRANSGLYCOSYLASE-RELATED"/>
    <property type="match status" value="1"/>
</dbReference>
<dbReference type="GO" id="GO:0071555">
    <property type="term" value="P:cell wall organization"/>
    <property type="evidence" value="ECO:0007669"/>
    <property type="project" value="UniProtKB-KW"/>
</dbReference>
<comment type="caution">
    <text evidence="13">The sequence shown here is derived from an EMBL/GenBank/DDBJ whole genome shotgun (WGS) entry which is preliminary data.</text>
</comment>
<dbReference type="RefSeq" id="WP_121123820.1">
    <property type="nucleotide sequence ID" value="NZ_CP016604.1"/>
</dbReference>
<dbReference type="InterPro" id="IPR023664">
    <property type="entry name" value="Murein_transglycosylaseC"/>
</dbReference>
<dbReference type="Proteomes" id="UP000280099">
    <property type="component" value="Unassembled WGS sequence"/>
</dbReference>
<evidence type="ECO:0000256" key="1">
    <source>
        <dbReference type="ARBA" id="ARBA00007734"/>
    </source>
</evidence>
<evidence type="ECO:0000256" key="3">
    <source>
        <dbReference type="ARBA" id="ARBA00023136"/>
    </source>
</evidence>
<feature type="domain" description="Transglycosylase SLT" evidence="11">
    <location>
        <begin position="203"/>
        <end position="325"/>
    </location>
</feature>
<dbReference type="EMBL" id="RBJC01000008">
    <property type="protein sequence ID" value="RKR71203.1"/>
    <property type="molecule type" value="Genomic_DNA"/>
</dbReference>
<keyword evidence="8 9" id="KW-0961">Cell wall biogenesis/degradation</keyword>
<evidence type="ECO:0000313" key="14">
    <source>
        <dbReference type="Proteomes" id="UP000280099"/>
    </source>
</evidence>
<keyword evidence="14" id="KW-1185">Reference proteome</keyword>
<keyword evidence="7 9" id="KW-0449">Lipoprotein</keyword>
<dbReference type="GO" id="GO:0008933">
    <property type="term" value="F:peptidoglycan lytic transglycosylase activity"/>
    <property type="evidence" value="ECO:0007669"/>
    <property type="project" value="UniProtKB-UniRule"/>
</dbReference>
<comment type="similarity">
    <text evidence="1 9">Belongs to the transglycosylase Slt family.</text>
</comment>
<dbReference type="InterPro" id="IPR024570">
    <property type="entry name" value="Murein_transglycosylaseC_N"/>
</dbReference>
<dbReference type="PROSITE" id="PS51257">
    <property type="entry name" value="PROKAR_LIPOPROTEIN"/>
    <property type="match status" value="1"/>
</dbReference>
<organism evidence="13 14">
    <name type="scientific">Otariodibacter oris</name>
    <dbReference type="NCBI Taxonomy" id="1032623"/>
    <lineage>
        <taxon>Bacteria</taxon>
        <taxon>Pseudomonadati</taxon>
        <taxon>Pseudomonadota</taxon>
        <taxon>Gammaproteobacteria</taxon>
        <taxon>Pasteurellales</taxon>
        <taxon>Pasteurellaceae</taxon>
        <taxon>Otariodibacter</taxon>
    </lineage>
</organism>
<keyword evidence="2 9" id="KW-0732">Signal</keyword>
<evidence type="ECO:0000256" key="4">
    <source>
        <dbReference type="ARBA" id="ARBA00023139"/>
    </source>
</evidence>
<evidence type="ECO:0000256" key="9">
    <source>
        <dbReference type="HAMAP-Rule" id="MF_01616"/>
    </source>
</evidence>
<evidence type="ECO:0000256" key="5">
    <source>
        <dbReference type="ARBA" id="ARBA00023237"/>
    </source>
</evidence>
<gene>
    <name evidence="9" type="primary">mltC</name>
    <name evidence="13" type="ORF">DES31_1532</name>
</gene>